<comment type="caution">
    <text evidence="1">The sequence shown here is derived from an EMBL/GenBank/DDBJ whole genome shotgun (WGS) entry which is preliminary data.</text>
</comment>
<proteinExistence type="predicted"/>
<accession>A0A6G0M226</accession>
<evidence type="ECO:0000313" key="2">
    <source>
        <dbReference type="Proteomes" id="UP000488956"/>
    </source>
</evidence>
<protein>
    <submittedName>
        <fullName evidence="1">Uncharacterized protein</fullName>
    </submittedName>
</protein>
<dbReference type="AlphaFoldDB" id="A0A6G0M226"/>
<sequence>MCRICPSSRPPDRRDLRYFRLIHLSNACIYSTVFYPSAFCYDSIVMYLESRLCPVGPRAAATPPLRPNPPPLA</sequence>
<organism evidence="1 2">
    <name type="scientific">Phytophthora fragariae</name>
    <dbReference type="NCBI Taxonomy" id="53985"/>
    <lineage>
        <taxon>Eukaryota</taxon>
        <taxon>Sar</taxon>
        <taxon>Stramenopiles</taxon>
        <taxon>Oomycota</taxon>
        <taxon>Peronosporomycetes</taxon>
        <taxon>Peronosporales</taxon>
        <taxon>Peronosporaceae</taxon>
        <taxon>Phytophthora</taxon>
    </lineage>
</organism>
<dbReference type="EMBL" id="QXFX01000022">
    <property type="protein sequence ID" value="KAE9138462.1"/>
    <property type="molecule type" value="Genomic_DNA"/>
</dbReference>
<gene>
    <name evidence="1" type="ORF">PF010_g967</name>
</gene>
<reference evidence="1 2" key="1">
    <citation type="submission" date="2018-09" db="EMBL/GenBank/DDBJ databases">
        <title>Genomic investigation of the strawberry pathogen Phytophthora fragariae indicates pathogenicity is determined by transcriptional variation in three key races.</title>
        <authorList>
            <person name="Adams T.M."/>
            <person name="Armitage A.D."/>
            <person name="Sobczyk M.K."/>
            <person name="Bates H.J."/>
            <person name="Dunwell J.M."/>
            <person name="Nellist C.F."/>
            <person name="Harrison R.J."/>
        </authorList>
    </citation>
    <scope>NUCLEOTIDE SEQUENCE [LARGE SCALE GENOMIC DNA]</scope>
    <source>
        <strain evidence="1 2">ONT-3</strain>
    </source>
</reference>
<name>A0A6G0M226_9STRA</name>
<evidence type="ECO:0000313" key="1">
    <source>
        <dbReference type="EMBL" id="KAE9138462.1"/>
    </source>
</evidence>
<dbReference type="Proteomes" id="UP000488956">
    <property type="component" value="Unassembled WGS sequence"/>
</dbReference>